<name>A0ABV9PCW1_9FLAO</name>
<dbReference type="RefSeq" id="WP_213255716.1">
    <property type="nucleotide sequence ID" value="NZ_JAGYWA010000002.1"/>
</dbReference>
<dbReference type="EMBL" id="JBHSGV010000002">
    <property type="protein sequence ID" value="MFC4747036.1"/>
    <property type="molecule type" value="Genomic_DNA"/>
</dbReference>
<gene>
    <name evidence="1" type="ORF">ACFO5S_06250</name>
</gene>
<reference evidence="2" key="1">
    <citation type="journal article" date="2019" name="Int. J. Syst. Evol. Microbiol.">
        <title>The Global Catalogue of Microorganisms (GCM) 10K type strain sequencing project: providing services to taxonomists for standard genome sequencing and annotation.</title>
        <authorList>
            <consortium name="The Broad Institute Genomics Platform"/>
            <consortium name="The Broad Institute Genome Sequencing Center for Infectious Disease"/>
            <person name="Wu L."/>
            <person name="Ma J."/>
        </authorList>
    </citation>
    <scope>NUCLEOTIDE SEQUENCE [LARGE SCALE GENOMIC DNA]</scope>
    <source>
        <strain evidence="2">WYCCWR 13023</strain>
    </source>
</reference>
<proteinExistence type="predicted"/>
<sequence>MISKTVEINSGKNIIDISFDDLVLCLRISKTIIADFYDDSLGTMGRYFVLNSDYDRDKYIKNLNDVLIDGTDEIILEKIIDFLNLFNSGIYCVYTRESNLDYYKIRYDYSNVEGAFYHYNYTVDFRNLMFTQPSTSISRERVDYYKELIKSGYKPRVLIISHNNLEGISGYYINTEFILDGHHKLLAYSELRVPCNLVCIEKESMEDDIYKKNLFNSYSYFLTEELKAEIIGNNPKMYIENSEESVKYNIEFDNYLRTFQKCISGDVYKLIFKSINSLNNEEKKWGLSKLRIIEKKDFLKEKLILWNVINEHLSLSYREIKSKEEFNYFVLETFGRSLDDIEKNIT</sequence>
<keyword evidence="2" id="KW-1185">Reference proteome</keyword>
<organism evidence="1 2">
    <name type="scientific">Flavobacterium branchiicola</name>
    <dbReference type="NCBI Taxonomy" id="1114875"/>
    <lineage>
        <taxon>Bacteria</taxon>
        <taxon>Pseudomonadati</taxon>
        <taxon>Bacteroidota</taxon>
        <taxon>Flavobacteriia</taxon>
        <taxon>Flavobacteriales</taxon>
        <taxon>Flavobacteriaceae</taxon>
        <taxon>Flavobacterium</taxon>
    </lineage>
</organism>
<accession>A0ABV9PCW1</accession>
<comment type="caution">
    <text evidence="1">The sequence shown here is derived from an EMBL/GenBank/DDBJ whole genome shotgun (WGS) entry which is preliminary data.</text>
</comment>
<evidence type="ECO:0000313" key="2">
    <source>
        <dbReference type="Proteomes" id="UP001595935"/>
    </source>
</evidence>
<evidence type="ECO:0000313" key="1">
    <source>
        <dbReference type="EMBL" id="MFC4747036.1"/>
    </source>
</evidence>
<dbReference type="Proteomes" id="UP001595935">
    <property type="component" value="Unassembled WGS sequence"/>
</dbReference>
<protein>
    <submittedName>
        <fullName evidence="1">Uncharacterized protein</fullName>
    </submittedName>
</protein>